<evidence type="ECO:0000313" key="3">
    <source>
        <dbReference type="EMBL" id="KAF5393316.1"/>
    </source>
</evidence>
<feature type="compositionally biased region" description="Polar residues" evidence="1">
    <location>
        <begin position="243"/>
        <end position="259"/>
    </location>
</feature>
<reference evidence="3 4" key="1">
    <citation type="journal article" date="2020" name="ISME J.">
        <title>Uncovering the hidden diversity of litter-decomposition mechanisms in mushroom-forming fungi.</title>
        <authorList>
            <person name="Floudas D."/>
            <person name="Bentzer J."/>
            <person name="Ahren D."/>
            <person name="Johansson T."/>
            <person name="Persson P."/>
            <person name="Tunlid A."/>
        </authorList>
    </citation>
    <scope>NUCLEOTIDE SEQUENCE [LARGE SCALE GENOMIC DNA]</scope>
    <source>
        <strain evidence="3 4">CBS 406.79</strain>
    </source>
</reference>
<dbReference type="AlphaFoldDB" id="A0A8H5I1A8"/>
<keyword evidence="4" id="KW-1185">Reference proteome</keyword>
<dbReference type="OrthoDB" id="2983644at2759"/>
<organism evidence="3 4">
    <name type="scientific">Collybiopsis confluens</name>
    <dbReference type="NCBI Taxonomy" id="2823264"/>
    <lineage>
        <taxon>Eukaryota</taxon>
        <taxon>Fungi</taxon>
        <taxon>Dikarya</taxon>
        <taxon>Basidiomycota</taxon>
        <taxon>Agaricomycotina</taxon>
        <taxon>Agaricomycetes</taxon>
        <taxon>Agaricomycetidae</taxon>
        <taxon>Agaricales</taxon>
        <taxon>Marasmiineae</taxon>
        <taxon>Omphalotaceae</taxon>
        <taxon>Collybiopsis</taxon>
    </lineage>
</organism>
<proteinExistence type="predicted"/>
<keyword evidence="2" id="KW-1133">Transmembrane helix</keyword>
<feature type="region of interest" description="Disordered" evidence="1">
    <location>
        <begin position="206"/>
        <end position="261"/>
    </location>
</feature>
<gene>
    <name evidence="3" type="ORF">D9757_000643</name>
</gene>
<feature type="transmembrane region" description="Helical" evidence="2">
    <location>
        <begin position="350"/>
        <end position="374"/>
    </location>
</feature>
<accession>A0A8H5I1A8</accession>
<feature type="compositionally biased region" description="Polar residues" evidence="1">
    <location>
        <begin position="218"/>
        <end position="232"/>
    </location>
</feature>
<keyword evidence="2" id="KW-0472">Membrane</keyword>
<evidence type="ECO:0000256" key="1">
    <source>
        <dbReference type="SAM" id="MobiDB-lite"/>
    </source>
</evidence>
<keyword evidence="2" id="KW-0812">Transmembrane</keyword>
<evidence type="ECO:0000313" key="4">
    <source>
        <dbReference type="Proteomes" id="UP000518752"/>
    </source>
</evidence>
<evidence type="ECO:0000256" key="2">
    <source>
        <dbReference type="SAM" id="Phobius"/>
    </source>
</evidence>
<protein>
    <submittedName>
        <fullName evidence="3">Uncharacterized protein</fullName>
    </submittedName>
</protein>
<sequence>MLYIQRFLYCQIPSASPQRYLPATNLFIPFCDTTTVKHSLLSIIAMFTPPDYTDQSLFPPAAFAPSNQLDAFALQMMQKFMADSYVEGRKYWAAGVDDGPNESQVEVEKFLEFTGLLPKRERPIAEPRPVLLNSSDSGTQSLEARTEAIATTPKPRWKRRLSLPSGPPPAFLKPPRLRMRSLSLPLLNKLPRPTFPLTKRLQRLSKNLTLPPLRRTVSEPTDLQSRPSGLSSSKKKPRRMTLDESQMTITTNRDTSASPSPILALPVQSPRLPCDYLPLILSSPRHRPRPVDMRPLTFDREPPPGSPLSVRKVPLPPPEWFDTPFPTRAAEQQPSEEEDDNRYDLQWYKVLFLPFGLFILLLVGTLILVLFIFMEIILSPLSLYCTLCESSATE</sequence>
<comment type="caution">
    <text evidence="3">The sequence shown here is derived from an EMBL/GenBank/DDBJ whole genome shotgun (WGS) entry which is preliminary data.</text>
</comment>
<name>A0A8H5I1A8_9AGAR</name>
<dbReference type="EMBL" id="JAACJN010000002">
    <property type="protein sequence ID" value="KAF5393316.1"/>
    <property type="molecule type" value="Genomic_DNA"/>
</dbReference>
<dbReference type="Proteomes" id="UP000518752">
    <property type="component" value="Unassembled WGS sequence"/>
</dbReference>
<feature type="region of interest" description="Disordered" evidence="1">
    <location>
        <begin position="148"/>
        <end position="175"/>
    </location>
</feature>